<keyword evidence="4" id="KW-0418">Kinase</keyword>
<dbReference type="FunFam" id="1.25.40.70:FF:000011">
    <property type="entry name" value="Phosphatidylinositol 4-kinase alpha"/>
    <property type="match status" value="1"/>
</dbReference>
<dbReference type="InterPro" id="IPR011009">
    <property type="entry name" value="Kinase-like_dom_sf"/>
</dbReference>
<organism evidence="7 8">
    <name type="scientific">Acrobeloides nanus</name>
    <dbReference type="NCBI Taxonomy" id="290746"/>
    <lineage>
        <taxon>Eukaryota</taxon>
        <taxon>Metazoa</taxon>
        <taxon>Ecdysozoa</taxon>
        <taxon>Nematoda</taxon>
        <taxon>Chromadorea</taxon>
        <taxon>Rhabditida</taxon>
        <taxon>Tylenchina</taxon>
        <taxon>Cephalobomorpha</taxon>
        <taxon>Cephaloboidea</taxon>
        <taxon>Cephalobidae</taxon>
        <taxon>Acrobeloides</taxon>
    </lineage>
</organism>
<dbReference type="InterPro" id="IPR000403">
    <property type="entry name" value="PI3/4_kinase_cat_dom"/>
</dbReference>
<evidence type="ECO:0000313" key="8">
    <source>
        <dbReference type="WBParaSite" id="ACRNAN_Path_97.g355.t1"/>
    </source>
</evidence>
<dbReference type="PANTHER" id="PTHR10048:SF15">
    <property type="entry name" value="PHOSPHATIDYLINOSITOL 4-KINASE ALPHA"/>
    <property type="match status" value="1"/>
</dbReference>
<dbReference type="CDD" id="cd05167">
    <property type="entry name" value="PI4Kc_III_alpha"/>
    <property type="match status" value="1"/>
</dbReference>
<dbReference type="GO" id="GO:0005737">
    <property type="term" value="C:cytoplasm"/>
    <property type="evidence" value="ECO:0007669"/>
    <property type="project" value="TreeGrafter"/>
</dbReference>
<dbReference type="GO" id="GO:0005886">
    <property type="term" value="C:plasma membrane"/>
    <property type="evidence" value="ECO:0007669"/>
    <property type="project" value="TreeGrafter"/>
</dbReference>
<dbReference type="InterPro" id="IPR015433">
    <property type="entry name" value="PI3/4_kinase"/>
</dbReference>
<evidence type="ECO:0000259" key="5">
    <source>
        <dbReference type="PROSITE" id="PS50290"/>
    </source>
</evidence>
<dbReference type="PROSITE" id="PS00916">
    <property type="entry name" value="PI3_4_KINASE_2"/>
    <property type="match status" value="1"/>
</dbReference>
<evidence type="ECO:0000256" key="2">
    <source>
        <dbReference type="ARBA" id="ARBA00012169"/>
    </source>
</evidence>
<dbReference type="PROSITE" id="PS00915">
    <property type="entry name" value="PI3_4_KINASE_1"/>
    <property type="match status" value="1"/>
</dbReference>
<dbReference type="SUPFAM" id="SSF56112">
    <property type="entry name" value="Protein kinase-like (PK-like)"/>
    <property type="match status" value="1"/>
</dbReference>
<dbReference type="Gene3D" id="1.10.1070.11">
    <property type="entry name" value="Phosphatidylinositol 3-/4-kinase, catalytic domain"/>
    <property type="match status" value="1"/>
</dbReference>
<feature type="domain" description="PIK helical" evidence="6">
    <location>
        <begin position="1310"/>
        <end position="1486"/>
    </location>
</feature>
<dbReference type="Gene3D" id="3.30.1010.10">
    <property type="entry name" value="Phosphatidylinositol 3-kinase Catalytic Subunit, Chain A, domain 4"/>
    <property type="match status" value="1"/>
</dbReference>
<protein>
    <recommendedName>
        <fullName evidence="2">1-phosphatidylinositol 4-kinase</fullName>
        <ecNumber evidence="2">2.7.1.67</ecNumber>
    </recommendedName>
</protein>
<dbReference type="PROSITE" id="PS50290">
    <property type="entry name" value="PI3_4_KINASE_3"/>
    <property type="match status" value="1"/>
</dbReference>
<dbReference type="FunFam" id="3.30.1010.10:FF:000009">
    <property type="entry name" value="Phosphatidylinositol 4-kinase, catalytic, alpha"/>
    <property type="match status" value="1"/>
</dbReference>
<evidence type="ECO:0000259" key="6">
    <source>
        <dbReference type="PROSITE" id="PS51545"/>
    </source>
</evidence>
<dbReference type="PROSITE" id="PS51545">
    <property type="entry name" value="PIK_HELICAL"/>
    <property type="match status" value="1"/>
</dbReference>
<dbReference type="SMART" id="SM00145">
    <property type="entry name" value="PI3Ka"/>
    <property type="match status" value="1"/>
</dbReference>
<dbReference type="EC" id="2.7.1.67" evidence="2"/>
<accession>A0A914CFI8</accession>
<dbReference type="Pfam" id="PF00613">
    <property type="entry name" value="PI3Ka"/>
    <property type="match status" value="1"/>
</dbReference>
<dbReference type="GO" id="GO:0004430">
    <property type="term" value="F:1-phosphatidylinositol 4-kinase activity"/>
    <property type="evidence" value="ECO:0007669"/>
    <property type="project" value="UniProtKB-EC"/>
</dbReference>
<dbReference type="InterPro" id="IPR018936">
    <property type="entry name" value="PI3/4_kinase_CS"/>
</dbReference>
<keyword evidence="7" id="KW-1185">Reference proteome</keyword>
<dbReference type="SMART" id="SM00146">
    <property type="entry name" value="PI3Kc"/>
    <property type="match status" value="1"/>
</dbReference>
<keyword evidence="3" id="KW-0808">Transferase</keyword>
<dbReference type="FunFam" id="1.10.1070.11:FF:000005">
    <property type="entry name" value="Phosphatidylinositol 4-kinase, catalytic, alpha"/>
    <property type="match status" value="1"/>
</dbReference>
<evidence type="ECO:0000256" key="3">
    <source>
        <dbReference type="ARBA" id="ARBA00022679"/>
    </source>
</evidence>
<dbReference type="GO" id="GO:0046854">
    <property type="term" value="P:phosphatidylinositol phosphate biosynthetic process"/>
    <property type="evidence" value="ECO:0007669"/>
    <property type="project" value="InterPro"/>
</dbReference>
<dbReference type="GO" id="GO:0048015">
    <property type="term" value="P:phosphatidylinositol-mediated signaling"/>
    <property type="evidence" value="ECO:0007669"/>
    <property type="project" value="TreeGrafter"/>
</dbReference>
<dbReference type="Gene3D" id="1.25.40.70">
    <property type="entry name" value="Phosphatidylinositol 3-kinase, accessory domain (PIK)"/>
    <property type="match status" value="1"/>
</dbReference>
<dbReference type="InterPro" id="IPR042236">
    <property type="entry name" value="PI3K_accessory_sf"/>
</dbReference>
<dbReference type="SUPFAM" id="SSF48371">
    <property type="entry name" value="ARM repeat"/>
    <property type="match status" value="1"/>
</dbReference>
<comment type="similarity">
    <text evidence="1">Belongs to the PI3/PI4-kinase family. Type III PI4K subfamily.</text>
</comment>
<proteinExistence type="inferred from homology"/>
<name>A0A914CFI8_9BILA</name>
<dbReference type="Pfam" id="PF00454">
    <property type="entry name" value="PI3_PI4_kinase"/>
    <property type="match status" value="1"/>
</dbReference>
<dbReference type="InterPro" id="IPR016024">
    <property type="entry name" value="ARM-type_fold"/>
</dbReference>
<feature type="domain" description="PI3K/PI4K catalytic" evidence="5">
    <location>
        <begin position="1603"/>
        <end position="1865"/>
    </location>
</feature>
<dbReference type="PANTHER" id="PTHR10048">
    <property type="entry name" value="PHOSPHATIDYLINOSITOL KINASE"/>
    <property type="match status" value="1"/>
</dbReference>
<dbReference type="InterPro" id="IPR001263">
    <property type="entry name" value="PI3K_accessory_dom"/>
</dbReference>
<dbReference type="Proteomes" id="UP000887540">
    <property type="component" value="Unplaced"/>
</dbReference>
<evidence type="ECO:0000256" key="1">
    <source>
        <dbReference type="ARBA" id="ARBA00006209"/>
    </source>
</evidence>
<dbReference type="InterPro" id="IPR045495">
    <property type="entry name" value="PI4K_N"/>
</dbReference>
<sequence length="1881" mass="213869">MIIQEDSTFNNLHCIALCTAKSTDNGLSQVQRLLLGGLVDGLENIPLNHNVRSSLLATGIYILYSNGKYAEALSKILIEALKELPHMRWIDDGAINKLEKVPISEQFMFCYNTVLSDIAFHFSHIRDEIVGAQLLTLTNLIEKAIKFAKDLQNNVDSEGNSSIASIEDKEDLMKLLCMIIGFLRSIGRFSSDLSYPLISHIYPLPFNLADSPYPNTRTYKLSTDASNWFFNEASEEKSVPKKVFSKHGSSFLNSFTKDRLKDRYIFCYDEIQKILNEIEKLLELDILRVFDSFATEIFNASEMRRFPYHTISETITLVCVTLLRDILQPFSLHDDDSSIPDSFAKEIVSFADEMFRRGQEAIGQKSVVDMRQLEERHSKSKHGKDSLVNRLKMTVISNSICLELLVWSTVDETDGDNIFAKLVSRLKQQHRHVLANMPVNVMTLEALGSLAEKFPPLAKSQIVHTLTQYICDPSPVLAKLAIESHYDKKSARERREDESIIKRRAALISLRGAAIDSLCRALQSALLVDSNAVQACLSNLSTKLYLVASETDINSLIVSENAILTLSRIGVLFSKDEHVPGLILQIFLQKLSNPSNPDNLIINGLADMWIAGAKSIHDGVMKLFIQITVASSNRIYTAEKDSSDSAAYSHVSLAVDNALARMTQSVKDEEDQMTLLVRLLELFVQLGVESKRIGEKISKSTVKMSTSAGNLGVLIPKISTLLRSMNPVSNPSIKLRNLFRDFWFYCSVLGFNVSYSGLWPEEWYNAVCEIATKSPVLVAIENLKSELIDNAAIRLEGITPTELQELRNSVCSELKQNTEVVALVNRMEVAQCIYLLSVCRMEKMRVVYSTQPDSVHCFFRYLEDRAIRKDKSGMWQCLLSAISVIFDEYLTETKKRYADDRTVETKLEHQAQFLLVQFNNNLREIRRVADSCLSKLIDTFPYLLWNGKVIWTSLEILQGLSKNLESDADCKQTSLSLPNLPWSILLQDSIEERKAVTKDFAIRCEQILSEAMRWAPATTNNHLLEYIRKTDSLNDQSLRLTINAVLKNMDNPGVLTGESLVVDDPSTSDISLYLSSLSTRADYLGQIKGMLMMLHSTDEQTAEQSLIDHLERILDDAGLQKNEDKMGRAIMLMAAFFIHLKDLNHRLLRALIWVPLRNFTDSTMRLSIMSWNWILVARADFQIDFFQEMASCWIKIAQRDMGVFAPDDVMACPLSCRYANRRPSPLLQPHALWVNFLTERVTLAKFCNQEQIDLFELIRRQLLLLLVSSEIERMSVWLHPMGDQLEEGEATIDQWLKNTFIEARSEQKLMREMTKFAWDISPQLAVHLSSRFSAYITVRTTLQDLTRAHPENVSHMPEALPLFLGDTNTNYDNFDLSHLLTWSTCSPMVALALLCPKLYAPHPITIQYAVRVLRSYSADVLLLYIPQIVQAIRYDTAGYVSELIIWLASHSQLLAHQLLWNMKANMYTDEEAKIEDPILHRPIKEIIDKILGHLEGSAKTFYQKEFELFDKITKISATIKPFAKGEPRKKACLKALAEVKLDCIGYLPSNPELILLSIDYSSANPMQSAAKAPFLARFKARHCGVNELERVALECYQNAERNGTSTEADLQTISRGDEMSIGWTGAIFKVGDDVRQDVLALQLMQLMKNICDTLNLDVCFFPYRVVATNPGCGVIEVVPDSRSRDQLGRQTDFGLLEYYITKYGEEKSESFQIARRNFIRSMAAYSVFSFLLQIKDRHNGNIMINKEGHIIHIDFGFMFESSPGGNLGFEPDFKLSQEMVDIMGKKMDSPYFRQFATLCVQAYLAIRPYYSAFESLIMLMLDTALPCFRGKTIQLFRNRFVPEASDREAAKYMMTIINNCYMNVRSKMYDQLQYIQNDIPY</sequence>
<reference evidence="8" key="1">
    <citation type="submission" date="2022-11" db="UniProtKB">
        <authorList>
            <consortium name="WormBaseParasite"/>
        </authorList>
    </citation>
    <scope>IDENTIFICATION</scope>
</reference>
<dbReference type="InterPro" id="IPR036940">
    <property type="entry name" value="PI3/4_kinase_cat_sf"/>
</dbReference>
<evidence type="ECO:0000256" key="4">
    <source>
        <dbReference type="ARBA" id="ARBA00022777"/>
    </source>
</evidence>
<evidence type="ECO:0000313" key="7">
    <source>
        <dbReference type="Proteomes" id="UP000887540"/>
    </source>
</evidence>
<dbReference type="WBParaSite" id="ACRNAN_Path_97.g355.t1">
    <property type="protein sequence ID" value="ACRNAN_Path_97.g355.t1"/>
    <property type="gene ID" value="ACRNAN_Path_97.g355"/>
</dbReference>
<dbReference type="Pfam" id="PF19274">
    <property type="entry name" value="PI4K_N"/>
    <property type="match status" value="2"/>
</dbReference>